<dbReference type="EMBL" id="JABWMJ010000009">
    <property type="protein sequence ID" value="NUZ07894.1"/>
    <property type="molecule type" value="Genomic_DNA"/>
</dbReference>
<dbReference type="PANTHER" id="PTHR46797:SF1">
    <property type="entry name" value="METHYLPHOSPHONATE SYNTHASE"/>
    <property type="match status" value="1"/>
</dbReference>
<dbReference type="Pfam" id="PF01381">
    <property type="entry name" value="HTH_3"/>
    <property type="match status" value="1"/>
</dbReference>
<dbReference type="GO" id="GO:0003700">
    <property type="term" value="F:DNA-binding transcription factor activity"/>
    <property type="evidence" value="ECO:0007669"/>
    <property type="project" value="TreeGrafter"/>
</dbReference>
<dbReference type="CDD" id="cd00093">
    <property type="entry name" value="HTH_XRE"/>
    <property type="match status" value="1"/>
</dbReference>
<accession>A0A7Y6TY70</accession>
<dbReference type="Gene3D" id="1.10.260.40">
    <property type="entry name" value="lambda repressor-like DNA-binding domains"/>
    <property type="match status" value="1"/>
</dbReference>
<dbReference type="GO" id="GO:0005829">
    <property type="term" value="C:cytosol"/>
    <property type="evidence" value="ECO:0007669"/>
    <property type="project" value="TreeGrafter"/>
</dbReference>
<feature type="domain" description="HTH cro/C1-type" evidence="2">
    <location>
        <begin position="15"/>
        <end position="69"/>
    </location>
</feature>
<evidence type="ECO:0000256" key="1">
    <source>
        <dbReference type="ARBA" id="ARBA00023125"/>
    </source>
</evidence>
<dbReference type="AlphaFoldDB" id="A0A7Y6TY70"/>
<dbReference type="GO" id="GO:0003677">
    <property type="term" value="F:DNA binding"/>
    <property type="evidence" value="ECO:0007669"/>
    <property type="project" value="UniProtKB-KW"/>
</dbReference>
<dbReference type="RefSeq" id="WP_176070718.1">
    <property type="nucleotide sequence ID" value="NZ_JABWMJ010000009.1"/>
</dbReference>
<dbReference type="InterPro" id="IPR010982">
    <property type="entry name" value="Lambda_DNA-bd_dom_sf"/>
</dbReference>
<sequence>MSAASPPSAIFPERLRTAREYRGLTQGQLAERANLQPSAISHFETGARKPSFDNLRLLADTLDVTTDYLLGRVEEFKSLAGADKLHRHYENLQQEDRKFADELITLLASKAKSKDKK</sequence>
<comment type="caution">
    <text evidence="3">The sequence shown here is derived from an EMBL/GenBank/DDBJ whole genome shotgun (WGS) entry which is preliminary data.</text>
</comment>
<reference evidence="3 4" key="1">
    <citation type="submission" date="2020-06" db="EMBL/GenBank/DDBJ databases">
        <title>Schlegella sp. ID0723 isolated from air conditioner.</title>
        <authorList>
            <person name="Kim D.Y."/>
            <person name="Kim D.-U."/>
        </authorList>
    </citation>
    <scope>NUCLEOTIDE SEQUENCE [LARGE SCALE GENOMIC DNA]</scope>
    <source>
        <strain evidence="3 4">ID0723</strain>
    </source>
</reference>
<organism evidence="3 4">
    <name type="scientific">Piscinibacter koreensis</name>
    <dbReference type="NCBI Taxonomy" id="2742824"/>
    <lineage>
        <taxon>Bacteria</taxon>
        <taxon>Pseudomonadati</taxon>
        <taxon>Pseudomonadota</taxon>
        <taxon>Betaproteobacteria</taxon>
        <taxon>Burkholderiales</taxon>
        <taxon>Sphaerotilaceae</taxon>
        <taxon>Piscinibacter</taxon>
    </lineage>
</organism>
<name>A0A7Y6TY70_9BURK</name>
<keyword evidence="4" id="KW-1185">Reference proteome</keyword>
<evidence type="ECO:0000313" key="4">
    <source>
        <dbReference type="Proteomes" id="UP000529637"/>
    </source>
</evidence>
<protein>
    <submittedName>
        <fullName evidence="3">Helix-turn-helix transcriptional regulator</fullName>
    </submittedName>
</protein>
<dbReference type="InterPro" id="IPR001387">
    <property type="entry name" value="Cro/C1-type_HTH"/>
</dbReference>
<dbReference type="SUPFAM" id="SSF47413">
    <property type="entry name" value="lambda repressor-like DNA-binding domains"/>
    <property type="match status" value="1"/>
</dbReference>
<proteinExistence type="predicted"/>
<dbReference type="PANTHER" id="PTHR46797">
    <property type="entry name" value="HTH-TYPE TRANSCRIPTIONAL REGULATOR"/>
    <property type="match status" value="1"/>
</dbReference>
<gene>
    <name evidence="3" type="ORF">HQN59_19190</name>
</gene>
<dbReference type="Proteomes" id="UP000529637">
    <property type="component" value="Unassembled WGS sequence"/>
</dbReference>
<dbReference type="PROSITE" id="PS50943">
    <property type="entry name" value="HTH_CROC1"/>
    <property type="match status" value="1"/>
</dbReference>
<dbReference type="InterPro" id="IPR050807">
    <property type="entry name" value="TransReg_Diox_bact_type"/>
</dbReference>
<evidence type="ECO:0000313" key="3">
    <source>
        <dbReference type="EMBL" id="NUZ07894.1"/>
    </source>
</evidence>
<keyword evidence="1" id="KW-0238">DNA-binding</keyword>
<dbReference type="SMART" id="SM00530">
    <property type="entry name" value="HTH_XRE"/>
    <property type="match status" value="1"/>
</dbReference>
<evidence type="ECO:0000259" key="2">
    <source>
        <dbReference type="PROSITE" id="PS50943"/>
    </source>
</evidence>